<keyword evidence="3" id="KW-0560">Oxidoreductase</keyword>
<name>A0A8S3RGL6_MYTED</name>
<dbReference type="Proteomes" id="UP000683360">
    <property type="component" value="Unassembled WGS sequence"/>
</dbReference>
<dbReference type="PANTHER" id="PTHR35258">
    <property type="entry name" value="SPERMATOGENESIS-ASSOCIATED PROTEIN 22"/>
    <property type="match status" value="1"/>
</dbReference>
<dbReference type="AlphaFoldDB" id="A0A8S3RGL6"/>
<sequence>MASNVQSFLGSYSDLFAVAGVVSVSYIALKLALSIFNGIKVFLLAKPLGLTKNLKKCGQWAVVTGATDGIGKGYTHQLAKKGMDIILISRTKSKLEDCAKEIEQKFKVKTKIVVADFSAGLQIYDAIRSQLAGLDIGVLGYSINVIDESYSINVIVKGYSINVTDEGYSINVTDEGYSINVTDEGYSITMLLMKDYSINVTDEGYSINVTDEGQGFQRYSALQNGQISERGDQPTHPFQQRNHGNQQENGQKPITQSNTGASFSTNRNSFSNINQMGDSSRPMKQQTKGNNSVPQQQSVPYLKGGYASQSKTSYVDQSKVNQPRRFPSATITSANQRVCSTNSGLQYGQEQGNKRNQQQPTQTPMVKTYQGLQNNQQNYRSYKQNTQQSYGSAQNTQQSYGSAQNTQQTHGSAQQQGYQQSSKSNQQNKPFNKVAMPSMFQQESGTRGSPFTGGIPIDKSPARGVVYPGESKVFSNGSQTRDSFQKEKQQNKKPSEKKIDPSLHVMTLHLSSVPHWAKYRDNINMIFEVFGIIDSAVIRDATGTHREFILRDDQHHLKCVFYEIDRELQKLIRGHWHRYVYSLGGITYEVNPQVRLCVGTYDIKNGCFKCVSVRAATMEEKNHGQQLAKSTNELLKQMTRHLPEQ</sequence>
<feature type="transmembrane region" description="Helical" evidence="2">
    <location>
        <begin position="15"/>
        <end position="36"/>
    </location>
</feature>
<feature type="compositionally biased region" description="Polar residues" evidence="1">
    <location>
        <begin position="236"/>
        <end position="299"/>
    </location>
</feature>
<protein>
    <submittedName>
        <fullName evidence="3">HSD17B12</fullName>
        <ecNumber evidence="3">1.1.1.330</ecNumber>
        <ecNumber evidence="3">1.1.1.62</ecNumber>
    </submittedName>
</protein>
<dbReference type="InterPro" id="IPR033536">
    <property type="entry name" value="Spata22"/>
</dbReference>
<dbReference type="GO" id="GO:0141040">
    <property type="term" value="F:very-long-chain 3-oxoacyl-CoA reductase activity"/>
    <property type="evidence" value="ECO:0007669"/>
    <property type="project" value="UniProtKB-EC"/>
</dbReference>
<gene>
    <name evidence="3" type="ORF">MEDL_21946</name>
</gene>
<feature type="compositionally biased region" description="Low complexity" evidence="1">
    <location>
        <begin position="404"/>
        <end position="427"/>
    </location>
</feature>
<keyword evidence="4" id="KW-1185">Reference proteome</keyword>
<reference evidence="3" key="1">
    <citation type="submission" date="2021-03" db="EMBL/GenBank/DDBJ databases">
        <authorList>
            <person name="Bekaert M."/>
        </authorList>
    </citation>
    <scope>NUCLEOTIDE SEQUENCE</scope>
</reference>
<dbReference type="Pfam" id="PF00106">
    <property type="entry name" value="adh_short"/>
    <property type="match status" value="1"/>
</dbReference>
<dbReference type="GO" id="GO:0000711">
    <property type="term" value="P:meiotic DNA repair synthesis"/>
    <property type="evidence" value="ECO:0007669"/>
    <property type="project" value="InterPro"/>
</dbReference>
<dbReference type="PANTHER" id="PTHR35258:SF1">
    <property type="entry name" value="SPERMATOGENESIS-ASSOCIATED PROTEIN 22"/>
    <property type="match status" value="1"/>
</dbReference>
<feature type="region of interest" description="Disordered" evidence="1">
    <location>
        <begin position="344"/>
        <end position="363"/>
    </location>
</feature>
<dbReference type="Gene3D" id="3.40.50.720">
    <property type="entry name" value="NAD(P)-binding Rossmann-like Domain"/>
    <property type="match status" value="1"/>
</dbReference>
<evidence type="ECO:0000256" key="1">
    <source>
        <dbReference type="SAM" id="MobiDB-lite"/>
    </source>
</evidence>
<keyword evidence="2" id="KW-0472">Membrane</keyword>
<dbReference type="EC" id="1.1.1.62" evidence="3"/>
<feature type="compositionally biased region" description="Polar residues" evidence="1">
    <location>
        <begin position="473"/>
        <end position="482"/>
    </location>
</feature>
<feature type="compositionally biased region" description="Polar residues" evidence="1">
    <location>
        <begin position="382"/>
        <end position="403"/>
    </location>
</feature>
<keyword evidence="2" id="KW-0812">Transmembrane</keyword>
<dbReference type="SUPFAM" id="SSF51735">
    <property type="entry name" value="NAD(P)-binding Rossmann-fold domains"/>
    <property type="match status" value="1"/>
</dbReference>
<accession>A0A8S3RGL6</accession>
<evidence type="ECO:0000313" key="4">
    <source>
        <dbReference type="Proteomes" id="UP000683360"/>
    </source>
</evidence>
<dbReference type="InterPro" id="IPR002347">
    <property type="entry name" value="SDR_fam"/>
</dbReference>
<dbReference type="GO" id="GO:0007276">
    <property type="term" value="P:gamete generation"/>
    <property type="evidence" value="ECO:0007669"/>
    <property type="project" value="InterPro"/>
</dbReference>
<dbReference type="GO" id="GO:0007129">
    <property type="term" value="P:homologous chromosome pairing at meiosis"/>
    <property type="evidence" value="ECO:0007669"/>
    <property type="project" value="InterPro"/>
</dbReference>
<proteinExistence type="predicted"/>
<dbReference type="InterPro" id="IPR036291">
    <property type="entry name" value="NAD(P)-bd_dom_sf"/>
</dbReference>
<keyword evidence="2" id="KW-1133">Transmembrane helix</keyword>
<feature type="region of interest" description="Disordered" evidence="1">
    <location>
        <begin position="227"/>
        <end position="337"/>
    </location>
</feature>
<dbReference type="GO" id="GO:0051445">
    <property type="term" value="P:regulation of meiotic cell cycle"/>
    <property type="evidence" value="ECO:0007669"/>
    <property type="project" value="TreeGrafter"/>
</dbReference>
<organism evidence="3 4">
    <name type="scientific">Mytilus edulis</name>
    <name type="common">Blue mussel</name>
    <dbReference type="NCBI Taxonomy" id="6550"/>
    <lineage>
        <taxon>Eukaryota</taxon>
        <taxon>Metazoa</taxon>
        <taxon>Spiralia</taxon>
        <taxon>Lophotrochozoa</taxon>
        <taxon>Mollusca</taxon>
        <taxon>Bivalvia</taxon>
        <taxon>Autobranchia</taxon>
        <taxon>Pteriomorphia</taxon>
        <taxon>Mytilida</taxon>
        <taxon>Mytiloidea</taxon>
        <taxon>Mytilidae</taxon>
        <taxon>Mytilinae</taxon>
        <taxon>Mytilus</taxon>
    </lineage>
</organism>
<feature type="compositionally biased region" description="Polar residues" evidence="1">
    <location>
        <begin position="439"/>
        <end position="449"/>
    </location>
</feature>
<evidence type="ECO:0000256" key="2">
    <source>
        <dbReference type="SAM" id="Phobius"/>
    </source>
</evidence>
<feature type="compositionally biased region" description="Basic and acidic residues" evidence="1">
    <location>
        <begin position="483"/>
        <end position="499"/>
    </location>
</feature>
<evidence type="ECO:0000313" key="3">
    <source>
        <dbReference type="EMBL" id="CAG2207698.1"/>
    </source>
</evidence>
<dbReference type="EMBL" id="CAJPWZ010001087">
    <property type="protein sequence ID" value="CAG2207698.1"/>
    <property type="molecule type" value="Genomic_DNA"/>
</dbReference>
<comment type="caution">
    <text evidence="3">The sequence shown here is derived from an EMBL/GenBank/DDBJ whole genome shotgun (WGS) entry which is preliminary data.</text>
</comment>
<feature type="compositionally biased region" description="Polar residues" evidence="1">
    <location>
        <begin position="307"/>
        <end position="321"/>
    </location>
</feature>
<dbReference type="GO" id="GO:0004303">
    <property type="term" value="F:estradiol 17-beta-dehydrogenase [NAD(P)+] activity"/>
    <property type="evidence" value="ECO:0007669"/>
    <property type="project" value="UniProtKB-EC"/>
</dbReference>
<dbReference type="OrthoDB" id="10028206at2759"/>
<dbReference type="EC" id="1.1.1.330" evidence="3"/>
<feature type="region of interest" description="Disordered" evidence="1">
    <location>
        <begin position="382"/>
        <end position="499"/>
    </location>
</feature>